<protein>
    <submittedName>
        <fullName evidence="2">Uncharacterized protein</fullName>
    </submittedName>
</protein>
<keyword evidence="3" id="KW-1185">Reference proteome</keyword>
<dbReference type="Proteomes" id="UP000806528">
    <property type="component" value="Unassembled WGS sequence"/>
</dbReference>
<name>A0ABR9P789_9ACTN</name>
<dbReference type="RefSeq" id="WP_193122337.1">
    <property type="nucleotide sequence ID" value="NZ_JADBGI010000010.1"/>
</dbReference>
<comment type="caution">
    <text evidence="2">The sequence shown here is derived from an EMBL/GenBank/DDBJ whole genome shotgun (WGS) entry which is preliminary data.</text>
</comment>
<feature type="compositionally biased region" description="Low complexity" evidence="1">
    <location>
        <begin position="243"/>
        <end position="252"/>
    </location>
</feature>
<feature type="region of interest" description="Disordered" evidence="1">
    <location>
        <begin position="146"/>
        <end position="177"/>
    </location>
</feature>
<evidence type="ECO:0000313" key="3">
    <source>
        <dbReference type="Proteomes" id="UP000806528"/>
    </source>
</evidence>
<organism evidence="2 3">
    <name type="scientific">Nocardiopsis coralli</name>
    <dbReference type="NCBI Taxonomy" id="2772213"/>
    <lineage>
        <taxon>Bacteria</taxon>
        <taxon>Bacillati</taxon>
        <taxon>Actinomycetota</taxon>
        <taxon>Actinomycetes</taxon>
        <taxon>Streptosporangiales</taxon>
        <taxon>Nocardiopsidaceae</taxon>
        <taxon>Nocardiopsis</taxon>
    </lineage>
</organism>
<evidence type="ECO:0000313" key="2">
    <source>
        <dbReference type="EMBL" id="MBE2999711.1"/>
    </source>
</evidence>
<proteinExistence type="predicted"/>
<accession>A0ABR9P789</accession>
<reference evidence="2 3" key="1">
    <citation type="submission" date="2020-09" db="EMBL/GenBank/DDBJ databases">
        <title>Diversity and distribution of actinomycetes associated with coral in the coast of Hainan.</title>
        <authorList>
            <person name="Li F."/>
        </authorList>
    </citation>
    <scope>NUCLEOTIDE SEQUENCE [LARGE SCALE GENOMIC DNA]</scope>
    <source>
        <strain evidence="2 3">HNM0947</strain>
    </source>
</reference>
<dbReference type="EMBL" id="JADBGI010000010">
    <property type="protein sequence ID" value="MBE2999711.1"/>
    <property type="molecule type" value="Genomic_DNA"/>
</dbReference>
<feature type="region of interest" description="Disordered" evidence="1">
    <location>
        <begin position="229"/>
        <end position="252"/>
    </location>
</feature>
<sequence length="252" mass="26650">MNPDPPPPSGLLLHELTPAQIDTVLDEVFDRGVRCGLLDRPPIGPPAPTGPAAPQWLLAELGDGRITGSCLSRTWHRSDTDAPDLSAPAPGNADRWRILEVLVFTPHAQIRLGEGAERGWISADAPGPLPAPLRPRDRALLLRGRHGGEHRRPLRAASHDTPALTVTSEPDGTRAVLPLDPVDATAATRPLDGGRTLAHSAGTWLTVREYWAEDPETGAVGVAFHRLTGFRTGPDPTGPAPDPGTGDPARGA</sequence>
<evidence type="ECO:0000256" key="1">
    <source>
        <dbReference type="SAM" id="MobiDB-lite"/>
    </source>
</evidence>
<gene>
    <name evidence="2" type="ORF">IDM40_13470</name>
</gene>